<evidence type="ECO:0000256" key="1">
    <source>
        <dbReference type="SAM" id="MobiDB-lite"/>
    </source>
</evidence>
<evidence type="ECO:0000313" key="2">
    <source>
        <dbReference type="EMBL" id="TFA98442.1"/>
    </source>
</evidence>
<comment type="caution">
    <text evidence="2">The sequence shown here is derived from an EMBL/GenBank/DDBJ whole genome shotgun (WGS) entry which is preliminary data.</text>
</comment>
<dbReference type="EMBL" id="PPTA01000019">
    <property type="protein sequence ID" value="TFA98442.1"/>
    <property type="molecule type" value="Genomic_DNA"/>
</dbReference>
<feature type="region of interest" description="Disordered" evidence="1">
    <location>
        <begin position="202"/>
        <end position="224"/>
    </location>
</feature>
<gene>
    <name evidence="2" type="ORF">CCMA1212_009747</name>
</gene>
<evidence type="ECO:0008006" key="4">
    <source>
        <dbReference type="Google" id="ProtNLM"/>
    </source>
</evidence>
<proteinExistence type="predicted"/>
<protein>
    <recommendedName>
        <fullName evidence="4">Transcription factor Zn, C2H2</fullName>
    </recommendedName>
</protein>
<dbReference type="RefSeq" id="XP_073554644.1">
    <property type="nucleotide sequence ID" value="XM_073706817.1"/>
</dbReference>
<keyword evidence="3" id="KW-1185">Reference proteome</keyword>
<reference evidence="2 3" key="1">
    <citation type="submission" date="2018-01" db="EMBL/GenBank/DDBJ databases">
        <title>Genome characterization of the sugarcane-associated fungus Trichoderma ghanense CCMA-1212 and their application in lignocelulose bioconversion.</title>
        <authorList>
            <person name="Steindorff A.S."/>
            <person name="Mendes T.D."/>
            <person name="Vilela E.S.D."/>
            <person name="Rodrigues D.S."/>
            <person name="Formighieri E.F."/>
            <person name="Melo I.S."/>
            <person name="Favaro L.C.L."/>
        </authorList>
    </citation>
    <scope>NUCLEOTIDE SEQUENCE [LARGE SCALE GENOMIC DNA]</scope>
    <source>
        <strain evidence="2 3">CCMA-1212</strain>
    </source>
</reference>
<dbReference type="Proteomes" id="UP001642720">
    <property type="component" value="Unassembled WGS sequence"/>
</dbReference>
<feature type="region of interest" description="Disordered" evidence="1">
    <location>
        <begin position="41"/>
        <end position="96"/>
    </location>
</feature>
<accession>A0ABY2GR81</accession>
<organism evidence="2 3">
    <name type="scientific">Trichoderma ghanense</name>
    <dbReference type="NCBI Taxonomy" id="65468"/>
    <lineage>
        <taxon>Eukaryota</taxon>
        <taxon>Fungi</taxon>
        <taxon>Dikarya</taxon>
        <taxon>Ascomycota</taxon>
        <taxon>Pezizomycotina</taxon>
        <taxon>Sordariomycetes</taxon>
        <taxon>Hypocreomycetidae</taxon>
        <taxon>Hypocreales</taxon>
        <taxon>Hypocreaceae</taxon>
        <taxon>Trichoderma</taxon>
    </lineage>
</organism>
<dbReference type="GeneID" id="300581267"/>
<name>A0ABY2GR81_9HYPO</name>
<feature type="compositionally biased region" description="Low complexity" evidence="1">
    <location>
        <begin position="205"/>
        <end position="221"/>
    </location>
</feature>
<dbReference type="Gene3D" id="3.30.160.60">
    <property type="entry name" value="Classic Zinc Finger"/>
    <property type="match status" value="1"/>
</dbReference>
<sequence length="295" mass="32388">MSAIRSRSPLWPHSTHQDMFESVNTSSTMVGPDFASILHPVSEPSVSPQSVPRTLHTSTPKSVLTAEHRVLKKQREKVRRDSKVHSRVQRSADTSDHPFMQASLSAITSSMALPVYATAAPTTISLLSEPTPTLSEPQYLPPYSPHMSEPAFTTQYQQQMPSTYSMSMDYQPTYATAGAYSIPHAPIPGQDGGMVYRIPAMHSNGPASSATSTGTGSPDSTGHVRVVQNRPKPRCWEHGCNGRQFSTFSNLLRHQREKSGQAAKATCPNCGAEFTRTTARNGHLMHDKCKQRRNT</sequence>
<feature type="compositionally biased region" description="Low complexity" evidence="1">
    <location>
        <begin position="41"/>
        <end position="52"/>
    </location>
</feature>
<evidence type="ECO:0000313" key="3">
    <source>
        <dbReference type="Proteomes" id="UP001642720"/>
    </source>
</evidence>